<sequence length="40" mass="4223">MLTVIQRVSRAAVRVDGEVVGAVERGAMLLVAVERGDVEA</sequence>
<reference evidence="1" key="1">
    <citation type="submission" date="2021-08" db="EMBL/GenBank/DDBJ databases">
        <authorList>
            <person name="Stevens D.C."/>
        </authorList>
    </citation>
    <scope>NUCLEOTIDE SEQUENCE</scope>
    <source>
        <strain evidence="1">DSM 53165</strain>
    </source>
</reference>
<dbReference type="Gene3D" id="3.50.80.10">
    <property type="entry name" value="D-tyrosyl-tRNA(Tyr) deacylase"/>
    <property type="match status" value="1"/>
</dbReference>
<name>A0ABS7U166_9BACT</name>
<dbReference type="InterPro" id="IPR003732">
    <property type="entry name" value="Daa-tRNA_deacyls_DTD"/>
</dbReference>
<gene>
    <name evidence="1" type="ORF">K7C98_33120</name>
</gene>
<evidence type="ECO:0000313" key="2">
    <source>
        <dbReference type="Proteomes" id="UP001139031"/>
    </source>
</evidence>
<proteinExistence type="predicted"/>
<keyword evidence="2" id="KW-1185">Reference proteome</keyword>
<dbReference type="Proteomes" id="UP001139031">
    <property type="component" value="Unassembled WGS sequence"/>
</dbReference>
<dbReference type="RefSeq" id="WP_224195835.1">
    <property type="nucleotide sequence ID" value="NZ_JAIRAU010000046.1"/>
</dbReference>
<dbReference type="InterPro" id="IPR023509">
    <property type="entry name" value="DTD-like_sf"/>
</dbReference>
<dbReference type="SUPFAM" id="SSF69500">
    <property type="entry name" value="DTD-like"/>
    <property type="match status" value="1"/>
</dbReference>
<evidence type="ECO:0000313" key="1">
    <source>
        <dbReference type="EMBL" id="MBZ5714100.1"/>
    </source>
</evidence>
<dbReference type="EMBL" id="JAIRAU010000046">
    <property type="protein sequence ID" value="MBZ5714100.1"/>
    <property type="molecule type" value="Genomic_DNA"/>
</dbReference>
<protein>
    <submittedName>
        <fullName evidence="1">D-aminoacyl-tRNA deacylase</fullName>
    </submittedName>
</protein>
<dbReference type="Pfam" id="PF02580">
    <property type="entry name" value="Tyr_Deacylase"/>
    <property type="match status" value="1"/>
</dbReference>
<comment type="caution">
    <text evidence="1">The sequence shown here is derived from an EMBL/GenBank/DDBJ whole genome shotgun (WGS) entry which is preliminary data.</text>
</comment>
<accession>A0ABS7U166</accession>
<feature type="non-terminal residue" evidence="1">
    <location>
        <position position="40"/>
    </location>
</feature>
<organism evidence="1 2">
    <name type="scientific">Nannocystis pusilla</name>
    <dbReference type="NCBI Taxonomy" id="889268"/>
    <lineage>
        <taxon>Bacteria</taxon>
        <taxon>Pseudomonadati</taxon>
        <taxon>Myxococcota</taxon>
        <taxon>Polyangia</taxon>
        <taxon>Nannocystales</taxon>
        <taxon>Nannocystaceae</taxon>
        <taxon>Nannocystis</taxon>
    </lineage>
</organism>